<dbReference type="Proteomes" id="UP000078546">
    <property type="component" value="Unassembled WGS sequence"/>
</dbReference>
<sequence>MEPSQNTADCLIKTLINPCSKNVVKSTSLIDFNGKLLYAYASIFLSIVALFYKQICSVKKKNVLSQNTCAISDRLGNLLPFANNKVIEWKKEEESEDEDEDEDNDIYFDAEEGEEYEKNSLEDENERELKENRHNIRKQIEKANTEEIEVEIPEDEEELEEWKNKEWKNFLDKMENEWQLLNLWMEGEKLKWIEGKDKELNKWKDQMETKWMNLDNIDKECECMIMENISRVDEKQMKEYLKKSVHQIINAQWKKWLLENESSLSAWLIKQWIQWKNTKILKWLMIDWKRKEDEFWTDWEKTQYMKWLQITKRNKWQIWKERVTREKDEWNNWIQMKEDRHIYSKWKKWSKWKLDRKSGINQWIESLTNKCMDNPKWDTWIKEKKIEFSEKQKLEKEKLEKEKLEKEKITKEQITTKKSKIKKKLLSISKRNKNNKLPSIIEEEEKVVHV</sequence>
<dbReference type="EMBL" id="FLQV01002185">
    <property type="protein sequence ID" value="SBT00918.1"/>
    <property type="molecule type" value="Genomic_DNA"/>
</dbReference>
<dbReference type="InterPro" id="IPR022089">
    <property type="entry name" value="Plasmodium-antigen_C"/>
</dbReference>
<name>A0A1A8X8J0_PLAOA</name>
<feature type="coiled-coil region" evidence="1">
    <location>
        <begin position="387"/>
        <end position="414"/>
    </location>
</feature>
<dbReference type="Pfam" id="PF12319">
    <property type="entry name" value="TryThrA_C"/>
    <property type="match status" value="1"/>
</dbReference>
<organism evidence="3 4">
    <name type="scientific">Plasmodium ovale curtisi</name>
    <dbReference type="NCBI Taxonomy" id="864141"/>
    <lineage>
        <taxon>Eukaryota</taxon>
        <taxon>Sar</taxon>
        <taxon>Alveolata</taxon>
        <taxon>Apicomplexa</taxon>
        <taxon>Aconoidasida</taxon>
        <taxon>Haemosporida</taxon>
        <taxon>Plasmodiidae</taxon>
        <taxon>Plasmodium</taxon>
        <taxon>Plasmodium (Plasmodium)</taxon>
    </lineage>
</organism>
<evidence type="ECO:0000313" key="4">
    <source>
        <dbReference type="Proteomes" id="UP000078546"/>
    </source>
</evidence>
<gene>
    <name evidence="3" type="ORF">POVCU1_063270</name>
</gene>
<proteinExistence type="predicted"/>
<accession>A0A1A8X8J0</accession>
<dbReference type="AlphaFoldDB" id="A0A1A8X8J0"/>
<feature type="domain" description="Tryptophan/threonine-rich plasmodium antigen C-terminal" evidence="2">
    <location>
        <begin position="166"/>
        <end position="380"/>
    </location>
</feature>
<protein>
    <submittedName>
        <fullName evidence="3">Tryptophan-rich antigen (Pv-fam-a)</fullName>
    </submittedName>
</protein>
<keyword evidence="1" id="KW-0175">Coiled coil</keyword>
<evidence type="ECO:0000259" key="2">
    <source>
        <dbReference type="Pfam" id="PF12319"/>
    </source>
</evidence>
<evidence type="ECO:0000256" key="1">
    <source>
        <dbReference type="SAM" id="Coils"/>
    </source>
</evidence>
<feature type="coiled-coil region" evidence="1">
    <location>
        <begin position="111"/>
        <end position="165"/>
    </location>
</feature>
<evidence type="ECO:0000313" key="3">
    <source>
        <dbReference type="EMBL" id="SBT00918.1"/>
    </source>
</evidence>
<reference evidence="4" key="1">
    <citation type="submission" date="2016-05" db="EMBL/GenBank/DDBJ databases">
        <authorList>
            <person name="Naeem Raeece"/>
        </authorList>
    </citation>
    <scope>NUCLEOTIDE SEQUENCE [LARGE SCALE GENOMIC DNA]</scope>
</reference>